<accession>A0ABR4FFH6</accession>
<evidence type="ECO:0000313" key="4">
    <source>
        <dbReference type="Proteomes" id="UP001600888"/>
    </source>
</evidence>
<evidence type="ECO:0000256" key="1">
    <source>
        <dbReference type="ARBA" id="ARBA00022679"/>
    </source>
</evidence>
<evidence type="ECO:0000313" key="3">
    <source>
        <dbReference type="EMBL" id="KAL2293449.1"/>
    </source>
</evidence>
<gene>
    <name evidence="3" type="ORF">FJTKL_05352</name>
</gene>
<dbReference type="PANTHER" id="PTHR48050">
    <property type="entry name" value="STEROL 3-BETA-GLUCOSYLTRANSFERASE"/>
    <property type="match status" value="1"/>
</dbReference>
<organism evidence="3 4">
    <name type="scientific">Diaporthe vaccinii</name>
    <dbReference type="NCBI Taxonomy" id="105482"/>
    <lineage>
        <taxon>Eukaryota</taxon>
        <taxon>Fungi</taxon>
        <taxon>Dikarya</taxon>
        <taxon>Ascomycota</taxon>
        <taxon>Pezizomycotina</taxon>
        <taxon>Sordariomycetes</taxon>
        <taxon>Sordariomycetidae</taxon>
        <taxon>Diaporthales</taxon>
        <taxon>Diaporthaceae</taxon>
        <taxon>Diaporthe</taxon>
        <taxon>Diaporthe eres species complex</taxon>
    </lineage>
</organism>
<dbReference type="Proteomes" id="UP001600888">
    <property type="component" value="Unassembled WGS sequence"/>
</dbReference>
<keyword evidence="1" id="KW-0808">Transferase</keyword>
<dbReference type="Pfam" id="PF06722">
    <property type="entry name" value="EryCIII-like_C"/>
    <property type="match status" value="1"/>
</dbReference>
<evidence type="ECO:0000259" key="2">
    <source>
        <dbReference type="Pfam" id="PF06722"/>
    </source>
</evidence>
<dbReference type="CDD" id="cd03784">
    <property type="entry name" value="GT1_Gtf-like"/>
    <property type="match status" value="1"/>
</dbReference>
<reference evidence="3 4" key="1">
    <citation type="submission" date="2024-03" db="EMBL/GenBank/DDBJ databases">
        <title>A high-quality draft genome sequence of Diaporthe vaccinii, a causative agent of upright dieback and viscid rot disease in cranberry plants.</title>
        <authorList>
            <person name="Sarrasin M."/>
            <person name="Lang B.F."/>
            <person name="Burger G."/>
        </authorList>
    </citation>
    <scope>NUCLEOTIDE SEQUENCE [LARGE SCALE GENOMIC DNA]</scope>
    <source>
        <strain evidence="3 4">IS7</strain>
    </source>
</reference>
<comment type="caution">
    <text evidence="3">The sequence shown here is derived from an EMBL/GenBank/DDBJ whole genome shotgun (WGS) entry which is preliminary data.</text>
</comment>
<dbReference type="InterPro" id="IPR002213">
    <property type="entry name" value="UDP_glucos_trans"/>
</dbReference>
<proteinExistence type="predicted"/>
<dbReference type="SUPFAM" id="SSF53756">
    <property type="entry name" value="UDP-Glycosyltransferase/glycogen phosphorylase"/>
    <property type="match status" value="1"/>
</dbReference>
<sequence>MARSAVAPVAVLIALGAILLSLWISRQGAQPENALAAENVVGLNNTALFLVTGNAGLSNVHFATAQALLEGHPDIQIHFASSDLSIKTKLDRISSHARSKTPEASPIVFHELPGPSYVKACQDAGVQFTDTIQPPGHRGAAKMCELLQVFVAPWTGEDHLAIYRATREVIAEIDPAVTVLDTLFRPGIDAVRAARRVHAFVTPNTLVENFVADQPYLKMLWKYPALGSDFGYPVPWEKIPENIWLSLRLGWSMLRLPGLGEKKRFLREQGAIEDPLSFYKLHRPDVPWITQTTEGASTPVDVVPENVTCTGPIVLDAAPAAEQDPELVAWMADGADSASGAYGRTLLINLGSSVIYSLEQAEIMAEALGQTLVRFPGTKALWKLRTDTENSEDIHAAVDAYLEGVGERVRIVDWLTVDPVSLLETGHIVASVHHGGSNCFHEAISAGVPQVILPLWMDLYNMAMLAEQVGVGVYASRGTAPGWTVDGLVKGLERVLDDDKAGAMRNQAAGLSAKTKQRPGRKIAASVIAELAGSGR</sequence>
<dbReference type="InterPro" id="IPR010610">
    <property type="entry name" value="EryCIII-like_C"/>
</dbReference>
<keyword evidence="4" id="KW-1185">Reference proteome</keyword>
<feature type="domain" description="Erythromycin biosynthesis protein CIII-like C-terminal" evidence="2">
    <location>
        <begin position="399"/>
        <end position="519"/>
    </location>
</feature>
<dbReference type="Gene3D" id="3.40.50.2000">
    <property type="entry name" value="Glycogen Phosphorylase B"/>
    <property type="match status" value="1"/>
</dbReference>
<name>A0ABR4FFH6_9PEZI</name>
<dbReference type="PANTHER" id="PTHR48050:SF13">
    <property type="entry name" value="STEROL 3-BETA-GLUCOSYLTRANSFERASE UGT80A2"/>
    <property type="match status" value="1"/>
</dbReference>
<dbReference type="EMBL" id="JBAWTH010000001">
    <property type="protein sequence ID" value="KAL2293449.1"/>
    <property type="molecule type" value="Genomic_DNA"/>
</dbReference>
<protein>
    <recommendedName>
        <fullName evidence="2">Erythromycin biosynthesis protein CIII-like C-terminal domain-containing protein</fullName>
    </recommendedName>
</protein>
<dbReference type="InterPro" id="IPR050426">
    <property type="entry name" value="Glycosyltransferase_28"/>
</dbReference>